<dbReference type="AlphaFoldDB" id="A0A6J4UEZ1"/>
<dbReference type="EMBL" id="CADCWM010000149">
    <property type="protein sequence ID" value="CAA9546596.1"/>
    <property type="molecule type" value="Genomic_DNA"/>
</dbReference>
<reference evidence="3" key="1">
    <citation type="submission" date="2020-02" db="EMBL/GenBank/DDBJ databases">
        <authorList>
            <person name="Meier V. D."/>
        </authorList>
    </citation>
    <scope>NUCLEOTIDE SEQUENCE</scope>
    <source>
        <strain evidence="3">AVDCRST_MAG88</strain>
    </source>
</reference>
<evidence type="ECO:0000259" key="2">
    <source>
        <dbReference type="Pfam" id="PF01935"/>
    </source>
</evidence>
<dbReference type="Pfam" id="PF01935">
    <property type="entry name" value="DUF87"/>
    <property type="match status" value="1"/>
</dbReference>
<feature type="region of interest" description="Disordered" evidence="1">
    <location>
        <begin position="297"/>
        <end position="321"/>
    </location>
</feature>
<dbReference type="InterPro" id="IPR008571">
    <property type="entry name" value="HerA-like"/>
</dbReference>
<dbReference type="InterPro" id="IPR027417">
    <property type="entry name" value="P-loop_NTPase"/>
</dbReference>
<dbReference type="SUPFAM" id="SSF52540">
    <property type="entry name" value="P-loop containing nucleoside triphosphate hydrolases"/>
    <property type="match status" value="1"/>
</dbReference>
<feature type="domain" description="Helicase HerA central" evidence="2">
    <location>
        <begin position="173"/>
        <end position="279"/>
    </location>
</feature>
<dbReference type="PANTHER" id="PTHR42957">
    <property type="entry name" value="HELICASE MJ1565-RELATED"/>
    <property type="match status" value="1"/>
</dbReference>
<evidence type="ECO:0000256" key="1">
    <source>
        <dbReference type="SAM" id="MobiDB-lite"/>
    </source>
</evidence>
<feature type="non-terminal residue" evidence="3">
    <location>
        <position position="407"/>
    </location>
</feature>
<accession>A0A6J4UEZ1</accession>
<dbReference type="InterPro" id="IPR002789">
    <property type="entry name" value="HerA_central"/>
</dbReference>
<gene>
    <name evidence="3" type="ORF">AVDCRST_MAG88-441</name>
</gene>
<dbReference type="PANTHER" id="PTHR42957:SF2">
    <property type="entry name" value="HELICASE HERA CENTRAL DOMAIN-CONTAINING PROTEIN"/>
    <property type="match status" value="1"/>
</dbReference>
<name>A0A6J4UEZ1_9BACT</name>
<evidence type="ECO:0000313" key="3">
    <source>
        <dbReference type="EMBL" id="CAA9546596.1"/>
    </source>
</evidence>
<organism evidence="3">
    <name type="scientific">uncultured Thermomicrobiales bacterium</name>
    <dbReference type="NCBI Taxonomy" id="1645740"/>
    <lineage>
        <taxon>Bacteria</taxon>
        <taxon>Pseudomonadati</taxon>
        <taxon>Thermomicrobiota</taxon>
        <taxon>Thermomicrobia</taxon>
        <taxon>Thermomicrobiales</taxon>
        <taxon>environmental samples</taxon>
    </lineage>
</organism>
<protein>
    <recommendedName>
        <fullName evidence="2">Helicase HerA central domain-containing protein</fullName>
    </recommendedName>
</protein>
<feature type="region of interest" description="Disordered" evidence="1">
    <location>
        <begin position="1"/>
        <end position="20"/>
    </location>
</feature>
<dbReference type="Gene3D" id="3.40.50.300">
    <property type="entry name" value="P-loop containing nucleotide triphosphate hydrolases"/>
    <property type="match status" value="1"/>
</dbReference>
<sequence>MATLEQWMRPVAPRAGDGEWRPDERYVGTIVGESTSREFRLAVAHEAVREQDIIALDAQVRHHGRGDNEPIRIWAKVQRIERLNPLFPAEAGHELAATGTDPFDTVLSLSREMITALCQVIGTESLAGGRGGKLEHLRYPARPATSAYRPDADDIARVVLGELRERRRRALDIATLANRADVQVGVDGHAIVMRHLAILAMTGAGKSWAARRVIEQLAEKHYPIVIFDPHGDYTGLAEVPALRGKVRRYYAQFPLFEEDSETIAELVNSLGYELTDTMRTRFGDLFQAAKSFVTGAGQGTHRRVHGSGPPPRAVPGPDRQERSDWLADTVGKAEIARDGVRPDMALLAHLAEAGQLVLQGGDAAAKHRLQEWGWPGFAKYTATDGRTLEAIKKRAHRAAAVLRRMEG</sequence>
<proteinExistence type="predicted"/>